<dbReference type="InterPro" id="IPR002575">
    <property type="entry name" value="Aminoglycoside_PTrfase"/>
</dbReference>
<dbReference type="Pfam" id="PF01636">
    <property type="entry name" value="APH"/>
    <property type="match status" value="1"/>
</dbReference>
<evidence type="ECO:0000259" key="1">
    <source>
        <dbReference type="Pfam" id="PF01636"/>
    </source>
</evidence>
<organism evidence="2 3">
    <name type="scientific">Phenylobacterium soli</name>
    <dbReference type="NCBI Taxonomy" id="2170551"/>
    <lineage>
        <taxon>Bacteria</taxon>
        <taxon>Pseudomonadati</taxon>
        <taxon>Pseudomonadota</taxon>
        <taxon>Alphaproteobacteria</taxon>
        <taxon>Caulobacterales</taxon>
        <taxon>Caulobacteraceae</taxon>
        <taxon>Phenylobacterium</taxon>
    </lineage>
</organism>
<protein>
    <submittedName>
        <fullName evidence="2">Gluconate kinase</fullName>
    </submittedName>
</protein>
<feature type="domain" description="Aminoglycoside phosphotransferase" evidence="1">
    <location>
        <begin position="114"/>
        <end position="263"/>
    </location>
</feature>
<dbReference type="Gene3D" id="3.90.1200.10">
    <property type="match status" value="1"/>
</dbReference>
<dbReference type="SUPFAM" id="SSF52540">
    <property type="entry name" value="P-loop containing nucleoside triphosphate hydrolases"/>
    <property type="match status" value="1"/>
</dbReference>
<keyword evidence="2" id="KW-0808">Transferase</keyword>
<dbReference type="InterPro" id="IPR052732">
    <property type="entry name" value="Cell-binding_unc_protein"/>
</dbReference>
<evidence type="ECO:0000313" key="2">
    <source>
        <dbReference type="EMBL" id="RAK54441.1"/>
    </source>
</evidence>
<dbReference type="RefSeq" id="WP_111528192.1">
    <property type="nucleotide sequence ID" value="NZ_JBHRSG010000004.1"/>
</dbReference>
<evidence type="ECO:0000313" key="3">
    <source>
        <dbReference type="Proteomes" id="UP000249254"/>
    </source>
</evidence>
<dbReference type="EMBL" id="QFYQ01000001">
    <property type="protein sequence ID" value="RAK54441.1"/>
    <property type="molecule type" value="Genomic_DNA"/>
</dbReference>
<comment type="caution">
    <text evidence="2">The sequence shown here is derived from an EMBL/GenBank/DDBJ whole genome shotgun (WGS) entry which is preliminary data.</text>
</comment>
<keyword evidence="2" id="KW-0418">Kinase</keyword>
<dbReference type="Proteomes" id="UP000249254">
    <property type="component" value="Unassembled WGS sequence"/>
</dbReference>
<gene>
    <name evidence="2" type="ORF">DJ017_07835</name>
</gene>
<dbReference type="AlphaFoldDB" id="A0A328AIV1"/>
<accession>A0A328AIV1</accession>
<dbReference type="InterPro" id="IPR011009">
    <property type="entry name" value="Kinase-like_dom_sf"/>
</dbReference>
<dbReference type="PANTHER" id="PTHR43883:SF1">
    <property type="entry name" value="GLUCONOKINASE"/>
    <property type="match status" value="1"/>
</dbReference>
<dbReference type="PANTHER" id="PTHR43883">
    <property type="entry name" value="SLR0207 PROTEIN"/>
    <property type="match status" value="1"/>
</dbReference>
<name>A0A328AIV1_9CAUL</name>
<dbReference type="Pfam" id="PF13671">
    <property type="entry name" value="AAA_33"/>
    <property type="match status" value="1"/>
</dbReference>
<reference evidence="3" key="1">
    <citation type="submission" date="2018-05" db="EMBL/GenBank/DDBJ databases">
        <authorList>
            <person name="Li X."/>
        </authorList>
    </citation>
    <scope>NUCLEOTIDE SEQUENCE [LARGE SCALE GENOMIC DNA]</scope>
    <source>
        <strain evidence="3">LX32</strain>
    </source>
</reference>
<dbReference type="OrthoDB" id="9810277at2"/>
<sequence length="494" mass="53278">MSEGEAAEVAAWLGGQAERVVETALARVFLTPEAAFKLKRPVNLGYVDFTTPAQRLWALERELAFNKPGAPDIYRAVRRITRKAGGGLEFDGPGAVVEHVLEMRRFADAAVLAASPQTVDGELAEALGRTIARFHAAAERRDRSGMSFTVPSNARLLEELAPDLGEGPVRELIARTNAEYARLGPLLARRVAEGFSRRCHGDLHLGNILVEDGKPVLFDCIEFNDELVEIDVQYDLAFLIMDLQFRGRRDAAVRVLSAYLDEAARSFPPSLWEGLAALPLMLSVRAAVRAHVQSHQGDVAGGRAYVAEALRHLSPRPPALAAVGGLSGTGKTTFARAIAPAVGPSPGAVILRTDEIRKRLMNVEPTTRVDASAYAPEFYERTYATMIDNARAALKAGRGVILDATFIDPELRARAERLAAECGAPFHGVWLDAPAEVLEARVAGRTGDASDATVEVLRGQIARLSQSEVGWTRADATRPTEAAAQAWLAEAGLV</sequence>
<keyword evidence="3" id="KW-1185">Reference proteome</keyword>
<dbReference type="Gene3D" id="3.40.50.300">
    <property type="entry name" value="P-loop containing nucleotide triphosphate hydrolases"/>
    <property type="match status" value="1"/>
</dbReference>
<dbReference type="SUPFAM" id="SSF56112">
    <property type="entry name" value="Protein kinase-like (PK-like)"/>
    <property type="match status" value="1"/>
</dbReference>
<dbReference type="InterPro" id="IPR027417">
    <property type="entry name" value="P-loop_NTPase"/>
</dbReference>
<proteinExistence type="predicted"/>
<dbReference type="GO" id="GO:0016301">
    <property type="term" value="F:kinase activity"/>
    <property type="evidence" value="ECO:0007669"/>
    <property type="project" value="UniProtKB-KW"/>
</dbReference>